<dbReference type="Pfam" id="PF00300">
    <property type="entry name" value="His_Phos_1"/>
    <property type="match status" value="1"/>
</dbReference>
<dbReference type="EMBL" id="LJZR01000004">
    <property type="protein sequence ID" value="KPQ36815.1"/>
    <property type="molecule type" value="Genomic_DNA"/>
</dbReference>
<feature type="compositionally biased region" description="Polar residues" evidence="1">
    <location>
        <begin position="33"/>
        <end position="43"/>
    </location>
</feature>
<comment type="caution">
    <text evidence="2">The sequence shown here is derived from an EMBL/GenBank/DDBJ whole genome shotgun (WGS) entry which is preliminary data.</text>
</comment>
<dbReference type="Gene3D" id="3.40.50.1240">
    <property type="entry name" value="Phosphoglycerate mutase-like"/>
    <property type="match status" value="1"/>
</dbReference>
<evidence type="ECO:0000256" key="1">
    <source>
        <dbReference type="SAM" id="MobiDB-lite"/>
    </source>
</evidence>
<feature type="region of interest" description="Disordered" evidence="1">
    <location>
        <begin position="1"/>
        <end position="52"/>
    </location>
</feature>
<dbReference type="InterPro" id="IPR029033">
    <property type="entry name" value="His_PPase_superfam"/>
</dbReference>
<name>A0A0P7Z183_9CYAN</name>
<accession>A0A0P7Z183</accession>
<proteinExistence type="predicted"/>
<reference evidence="2 3" key="1">
    <citation type="submission" date="2015-09" db="EMBL/GenBank/DDBJ databases">
        <title>Identification and resolution of microdiversity through metagenomic sequencing of parallel consortia.</title>
        <authorList>
            <person name="Nelson W.C."/>
            <person name="Romine M.F."/>
            <person name="Lindemann S.R."/>
        </authorList>
    </citation>
    <scope>NUCLEOTIDE SEQUENCE [LARGE SCALE GENOMIC DNA]</scope>
    <source>
        <strain evidence="2">Ana</strain>
    </source>
</reference>
<dbReference type="PATRIC" id="fig|1666911.3.peg.2975"/>
<organism evidence="2 3">
    <name type="scientific">Phormidesmis priestleyi Ana</name>
    <dbReference type="NCBI Taxonomy" id="1666911"/>
    <lineage>
        <taxon>Bacteria</taxon>
        <taxon>Bacillati</taxon>
        <taxon>Cyanobacteriota</taxon>
        <taxon>Cyanophyceae</taxon>
        <taxon>Leptolyngbyales</taxon>
        <taxon>Leptolyngbyaceae</taxon>
        <taxon>Phormidesmis</taxon>
    </lineage>
</organism>
<sequence length="225" mass="23837">MVGCVSAPDPAPVSTQEALPVDENLMTELSPAAPTTDSASVPNADSTAESATDAEEALWAMLAQAKSETYVVLLRHAIAPGTGDPAIFQLNDCSTQRNLSEAGRQQAIDMGEAFRSRNIPVTQVLSSQWCRCLETAELMDLAPVEPFPALNSFFQNRPNGDAQTAQVEDYIATRDDVPGVIVMVTHQVNITGLSGIFPPSGSAVVVQLNDDGQLNVLGQLLEPSS</sequence>
<dbReference type="AlphaFoldDB" id="A0A0P7Z183"/>
<gene>
    <name evidence="2" type="ORF">HLUCCA11_04815</name>
</gene>
<dbReference type="STRING" id="1666911.HLUCCA11_04815"/>
<evidence type="ECO:0000313" key="3">
    <source>
        <dbReference type="Proteomes" id="UP000050465"/>
    </source>
</evidence>
<dbReference type="CDD" id="cd07040">
    <property type="entry name" value="HP"/>
    <property type="match status" value="1"/>
</dbReference>
<evidence type="ECO:0000313" key="2">
    <source>
        <dbReference type="EMBL" id="KPQ36815.1"/>
    </source>
</evidence>
<dbReference type="Proteomes" id="UP000050465">
    <property type="component" value="Unassembled WGS sequence"/>
</dbReference>
<dbReference type="InterPro" id="IPR013078">
    <property type="entry name" value="His_Pase_superF_clade-1"/>
</dbReference>
<protein>
    <submittedName>
        <fullName evidence="2">Phosphohistidine phosphatase SixA</fullName>
    </submittedName>
</protein>
<dbReference type="SUPFAM" id="SSF53254">
    <property type="entry name" value="Phosphoglycerate mutase-like"/>
    <property type="match status" value="1"/>
</dbReference>